<dbReference type="GO" id="GO:0019240">
    <property type="term" value="P:citrulline biosynthetic process"/>
    <property type="evidence" value="ECO:0007669"/>
    <property type="project" value="TreeGrafter"/>
</dbReference>
<evidence type="ECO:0000313" key="10">
    <source>
        <dbReference type="Proteomes" id="UP000320386"/>
    </source>
</evidence>
<dbReference type="GO" id="GO:0004585">
    <property type="term" value="F:ornithine carbamoyltransferase activity"/>
    <property type="evidence" value="ECO:0007669"/>
    <property type="project" value="UniProtKB-UniRule"/>
</dbReference>
<feature type="domain" description="Aspartate/ornithine carbamoyltransferase carbamoyl-P binding" evidence="8">
    <location>
        <begin position="2"/>
        <end position="140"/>
    </location>
</feature>
<dbReference type="InterPro" id="IPR006131">
    <property type="entry name" value="Asp_carbamoyltransf_Asp/Orn-bd"/>
</dbReference>
<dbReference type="FunFam" id="3.40.50.1370:FF:000008">
    <property type="entry name" value="Ornithine carbamoyltransferase"/>
    <property type="match status" value="1"/>
</dbReference>
<dbReference type="Pfam" id="PF02729">
    <property type="entry name" value="OTCace_N"/>
    <property type="match status" value="1"/>
</dbReference>
<keyword evidence="10" id="KW-1185">Reference proteome</keyword>
<dbReference type="SUPFAM" id="SSF53671">
    <property type="entry name" value="Aspartate/ornithine carbamoyltransferase"/>
    <property type="match status" value="1"/>
</dbReference>
<evidence type="ECO:0000256" key="1">
    <source>
        <dbReference type="ARBA" id="ARBA00007805"/>
    </source>
</evidence>
<dbReference type="Gene3D" id="3.40.50.1370">
    <property type="entry name" value="Aspartate/ornithine carbamoyltransferase"/>
    <property type="match status" value="2"/>
</dbReference>
<dbReference type="Proteomes" id="UP000320386">
    <property type="component" value="Chromosome"/>
</dbReference>
<organism evidence="9 10">
    <name type="scientific">Mucisphaera calidilacus</name>
    <dbReference type="NCBI Taxonomy" id="2527982"/>
    <lineage>
        <taxon>Bacteria</taxon>
        <taxon>Pseudomonadati</taxon>
        <taxon>Planctomycetota</taxon>
        <taxon>Phycisphaerae</taxon>
        <taxon>Phycisphaerales</taxon>
        <taxon>Phycisphaeraceae</taxon>
        <taxon>Mucisphaera</taxon>
    </lineage>
</organism>
<evidence type="ECO:0000256" key="6">
    <source>
        <dbReference type="RuleBase" id="RU003634"/>
    </source>
</evidence>
<dbReference type="InterPro" id="IPR006132">
    <property type="entry name" value="Asp/Orn_carbamoyltranf_P-bd"/>
</dbReference>
<dbReference type="GO" id="GO:0042450">
    <property type="term" value="P:L-arginine biosynthetic process via ornithine"/>
    <property type="evidence" value="ECO:0007669"/>
    <property type="project" value="UniProtKB-UniRule"/>
</dbReference>
<evidence type="ECO:0000259" key="8">
    <source>
        <dbReference type="Pfam" id="PF02729"/>
    </source>
</evidence>
<dbReference type="EMBL" id="CP036280">
    <property type="protein sequence ID" value="QDU71955.1"/>
    <property type="molecule type" value="Genomic_DNA"/>
</dbReference>
<name>A0A518BYA0_9BACT</name>
<sequence>MKHFLTIAQTPADTVKAMLSRARALRGQRGQATGTPLNGLTMALLFQKPSLRTRVSFEQAVLDLGGHPMVLGQHEVGLGKREPVQDVARVLGGMVDIIGARVFAHADLEAMAEFSGRPVVNMLSERAHPAQALADALTLSDEFGEDLTGRNIAYVGDGNNVARSFAAACAKLGMGFRLASPEGYGFDPAFVDELAQLGLKPTLTTDPAEAVAGADAVYTDTFTSMGQEDEKEARKKAFAGYRVDDDMLAAANDHAIVLHCMPAYRGEEITAEVFDGPRSRVIPQAHNRLHAQKGLLAELLA</sequence>
<keyword evidence="3 6" id="KW-0808">Transferase</keyword>
<dbReference type="Pfam" id="PF00185">
    <property type="entry name" value="OTCace"/>
    <property type="match status" value="1"/>
</dbReference>
<dbReference type="PRINTS" id="PR00100">
    <property type="entry name" value="AOTCASE"/>
</dbReference>
<dbReference type="GO" id="GO:0016597">
    <property type="term" value="F:amino acid binding"/>
    <property type="evidence" value="ECO:0007669"/>
    <property type="project" value="InterPro"/>
</dbReference>
<dbReference type="PRINTS" id="PR00102">
    <property type="entry name" value="OTCASE"/>
</dbReference>
<comment type="catalytic activity">
    <reaction evidence="4">
        <text>carbamoyl phosphate + L-ornithine = L-citrulline + phosphate + H(+)</text>
        <dbReference type="Rhea" id="RHEA:19513"/>
        <dbReference type="ChEBI" id="CHEBI:15378"/>
        <dbReference type="ChEBI" id="CHEBI:43474"/>
        <dbReference type="ChEBI" id="CHEBI:46911"/>
        <dbReference type="ChEBI" id="CHEBI:57743"/>
        <dbReference type="ChEBI" id="CHEBI:58228"/>
        <dbReference type="EC" id="2.1.3.3"/>
    </reaction>
</comment>
<reference evidence="9 10" key="1">
    <citation type="submission" date="2019-02" db="EMBL/GenBank/DDBJ databases">
        <title>Deep-cultivation of Planctomycetes and their phenomic and genomic characterization uncovers novel biology.</title>
        <authorList>
            <person name="Wiegand S."/>
            <person name="Jogler M."/>
            <person name="Boedeker C."/>
            <person name="Pinto D."/>
            <person name="Vollmers J."/>
            <person name="Rivas-Marin E."/>
            <person name="Kohn T."/>
            <person name="Peeters S.H."/>
            <person name="Heuer A."/>
            <person name="Rast P."/>
            <person name="Oberbeckmann S."/>
            <person name="Bunk B."/>
            <person name="Jeske O."/>
            <person name="Meyerdierks A."/>
            <person name="Storesund J.E."/>
            <person name="Kallscheuer N."/>
            <person name="Luecker S."/>
            <person name="Lage O.M."/>
            <person name="Pohl T."/>
            <person name="Merkel B.J."/>
            <person name="Hornburger P."/>
            <person name="Mueller R.-W."/>
            <person name="Bruemmer F."/>
            <person name="Labrenz M."/>
            <person name="Spormann A.M."/>
            <person name="Op den Camp H."/>
            <person name="Overmann J."/>
            <person name="Amann R."/>
            <person name="Jetten M.S.M."/>
            <person name="Mascher T."/>
            <person name="Medema M.H."/>
            <person name="Devos D.P."/>
            <person name="Kaster A.-K."/>
            <person name="Ovreas L."/>
            <person name="Rohde M."/>
            <person name="Galperin M.Y."/>
            <person name="Jogler C."/>
        </authorList>
    </citation>
    <scope>NUCLEOTIDE SEQUENCE [LARGE SCALE GENOMIC DNA]</scope>
    <source>
        <strain evidence="9 10">Pan265</strain>
    </source>
</reference>
<dbReference type="NCBIfam" id="TIGR00658">
    <property type="entry name" value="orni_carb_tr"/>
    <property type="match status" value="1"/>
</dbReference>
<dbReference type="NCBIfam" id="NF001986">
    <property type="entry name" value="PRK00779.1"/>
    <property type="match status" value="1"/>
</dbReference>
<evidence type="ECO:0000256" key="4">
    <source>
        <dbReference type="ARBA" id="ARBA00048772"/>
    </source>
</evidence>
<dbReference type="InterPro" id="IPR036901">
    <property type="entry name" value="Asp/Orn_carbamoylTrfase_sf"/>
</dbReference>
<evidence type="ECO:0000259" key="7">
    <source>
        <dbReference type="Pfam" id="PF00185"/>
    </source>
</evidence>
<comment type="similarity">
    <text evidence="1">Belongs to the aspartate/ornithine carbamoyltransferase superfamily. OTCase family.</text>
</comment>
<dbReference type="AlphaFoldDB" id="A0A518BYA0"/>
<protein>
    <recommendedName>
        <fullName evidence="2 5">Ornithine carbamoyltransferase</fullName>
        <ecNumber evidence="2 5">2.1.3.3</ecNumber>
    </recommendedName>
</protein>
<accession>A0A518BYA0</accession>
<dbReference type="PANTHER" id="PTHR45753">
    <property type="entry name" value="ORNITHINE CARBAMOYLTRANSFERASE, MITOCHONDRIAL"/>
    <property type="match status" value="1"/>
</dbReference>
<proteinExistence type="inferred from homology"/>
<dbReference type="EC" id="2.1.3.3" evidence="2 5"/>
<dbReference type="KEGG" id="mcad:Pan265_18140"/>
<evidence type="ECO:0000256" key="2">
    <source>
        <dbReference type="ARBA" id="ARBA00013007"/>
    </source>
</evidence>
<dbReference type="InterPro" id="IPR002292">
    <property type="entry name" value="Orn/put_carbamltrans"/>
</dbReference>
<evidence type="ECO:0000313" key="9">
    <source>
        <dbReference type="EMBL" id="QDU71955.1"/>
    </source>
</evidence>
<dbReference type="InterPro" id="IPR006130">
    <property type="entry name" value="Asp/Orn_carbamoylTrfase"/>
</dbReference>
<feature type="domain" description="Aspartate/ornithine carbamoyltransferase Asp/Orn-binding" evidence="7">
    <location>
        <begin position="149"/>
        <end position="297"/>
    </location>
</feature>
<dbReference type="PANTHER" id="PTHR45753:SF3">
    <property type="entry name" value="ORNITHINE TRANSCARBAMYLASE, MITOCHONDRIAL"/>
    <property type="match status" value="1"/>
</dbReference>
<dbReference type="OrthoDB" id="9802587at2"/>
<gene>
    <name evidence="9" type="primary">argF</name>
    <name evidence="9" type="ORF">Pan265_18140</name>
</gene>
<evidence type="ECO:0000256" key="5">
    <source>
        <dbReference type="NCBIfam" id="TIGR00658"/>
    </source>
</evidence>
<evidence type="ECO:0000256" key="3">
    <source>
        <dbReference type="ARBA" id="ARBA00022679"/>
    </source>
</evidence>
<dbReference type="RefSeq" id="WP_145446146.1">
    <property type="nucleotide sequence ID" value="NZ_CP036280.1"/>
</dbReference>